<evidence type="ECO:0000256" key="3">
    <source>
        <dbReference type="ARBA" id="ARBA00022490"/>
    </source>
</evidence>
<feature type="repeat" description="ANK" evidence="9">
    <location>
        <begin position="295"/>
        <end position="327"/>
    </location>
</feature>
<dbReference type="SMART" id="SM00248">
    <property type="entry name" value="ANK"/>
    <property type="match status" value="23"/>
</dbReference>
<feature type="repeat" description="ANK" evidence="9">
    <location>
        <begin position="427"/>
        <end position="459"/>
    </location>
</feature>
<gene>
    <name evidence="13" type="ORF">DdX_07747</name>
</gene>
<proteinExistence type="predicted"/>
<keyword evidence="5" id="KW-0677">Repeat</keyword>
<feature type="compositionally biased region" description="Basic and acidic residues" evidence="10">
    <location>
        <begin position="1805"/>
        <end position="1822"/>
    </location>
</feature>
<dbReference type="InterPro" id="IPR000488">
    <property type="entry name" value="Death_dom"/>
</dbReference>
<dbReference type="InterPro" id="IPR040745">
    <property type="entry name" value="Ankyrin_UPA"/>
</dbReference>
<feature type="repeat" description="ANK" evidence="9">
    <location>
        <begin position="229"/>
        <end position="261"/>
    </location>
</feature>
<dbReference type="EMBL" id="JAKKPZ010000011">
    <property type="protein sequence ID" value="KAI1715432.1"/>
    <property type="molecule type" value="Genomic_DNA"/>
</dbReference>
<dbReference type="InterPro" id="IPR000906">
    <property type="entry name" value="ZU5_dom"/>
</dbReference>
<feature type="domain" description="ZU5" evidence="12">
    <location>
        <begin position="941"/>
        <end position="1098"/>
    </location>
</feature>
<dbReference type="Pfam" id="PF17809">
    <property type="entry name" value="UPA_2"/>
    <property type="match status" value="1"/>
</dbReference>
<dbReference type="GO" id="GO:0007165">
    <property type="term" value="P:signal transduction"/>
    <property type="evidence" value="ECO:0007669"/>
    <property type="project" value="InterPro"/>
</dbReference>
<dbReference type="Gene3D" id="1.25.40.20">
    <property type="entry name" value="Ankyrin repeat-containing domain"/>
    <property type="match status" value="3"/>
</dbReference>
<keyword evidence="14" id="KW-1185">Reference proteome</keyword>
<feature type="repeat" description="ANK" evidence="9">
    <location>
        <begin position="691"/>
        <end position="723"/>
    </location>
</feature>
<feature type="repeat" description="ANK" evidence="9">
    <location>
        <begin position="460"/>
        <end position="492"/>
    </location>
</feature>
<feature type="repeat" description="ANK" evidence="9">
    <location>
        <begin position="101"/>
        <end position="133"/>
    </location>
</feature>
<keyword evidence="8" id="KW-0206">Cytoskeleton</keyword>
<keyword evidence="6 9" id="KW-0040">ANK repeat</keyword>
<dbReference type="Pfam" id="PF00531">
    <property type="entry name" value="Death"/>
    <property type="match status" value="1"/>
</dbReference>
<evidence type="ECO:0000256" key="6">
    <source>
        <dbReference type="ARBA" id="ARBA00023043"/>
    </source>
</evidence>
<dbReference type="PROSITE" id="PS50297">
    <property type="entry name" value="ANK_REP_REGION"/>
    <property type="match status" value="21"/>
</dbReference>
<feature type="region of interest" description="Disordered" evidence="10">
    <location>
        <begin position="1536"/>
        <end position="1562"/>
    </location>
</feature>
<feature type="repeat" description="ANK" evidence="9">
    <location>
        <begin position="328"/>
        <end position="360"/>
    </location>
</feature>
<dbReference type="InterPro" id="IPR036770">
    <property type="entry name" value="Ankyrin_rpt-contain_sf"/>
</dbReference>
<dbReference type="SMART" id="SM00218">
    <property type="entry name" value="ZU5"/>
    <property type="match status" value="1"/>
</dbReference>
<dbReference type="SMART" id="SM00005">
    <property type="entry name" value="DEATH"/>
    <property type="match status" value="1"/>
</dbReference>
<feature type="repeat" description="ANK" evidence="9">
    <location>
        <begin position="757"/>
        <end position="789"/>
    </location>
</feature>
<feature type="repeat" description="ANK" evidence="9">
    <location>
        <begin position="658"/>
        <end position="690"/>
    </location>
</feature>
<dbReference type="Pfam" id="PF00023">
    <property type="entry name" value="Ank"/>
    <property type="match status" value="2"/>
</dbReference>
<feature type="repeat" description="ANK" evidence="9">
    <location>
        <begin position="68"/>
        <end position="100"/>
    </location>
</feature>
<evidence type="ECO:0000256" key="8">
    <source>
        <dbReference type="ARBA" id="ARBA00023212"/>
    </source>
</evidence>
<feature type="domain" description="Death" evidence="11">
    <location>
        <begin position="1444"/>
        <end position="1530"/>
    </location>
</feature>
<dbReference type="SUPFAM" id="SSF48403">
    <property type="entry name" value="Ankyrin repeat"/>
    <property type="match status" value="3"/>
</dbReference>
<feature type="compositionally biased region" description="Low complexity" evidence="10">
    <location>
        <begin position="1778"/>
        <end position="1788"/>
    </location>
</feature>
<feature type="repeat" description="ANK" evidence="9">
    <location>
        <begin position="592"/>
        <end position="624"/>
    </location>
</feature>
<dbReference type="PROSITE" id="PS50088">
    <property type="entry name" value="ANK_REPEAT"/>
    <property type="match status" value="21"/>
</dbReference>
<dbReference type="PANTHER" id="PTHR24123">
    <property type="entry name" value="ANKYRIN REPEAT-CONTAINING"/>
    <property type="match status" value="1"/>
</dbReference>
<feature type="repeat" description="ANK" evidence="9">
    <location>
        <begin position="361"/>
        <end position="393"/>
    </location>
</feature>
<feature type="compositionally biased region" description="Polar residues" evidence="10">
    <location>
        <begin position="1843"/>
        <end position="1859"/>
    </location>
</feature>
<comment type="subcellular location">
    <subcellularLocation>
        <location evidence="1">Cytoplasm</location>
        <location evidence="1">Cytoskeleton</location>
    </subcellularLocation>
    <subcellularLocation>
        <location evidence="2">Membrane</location>
    </subcellularLocation>
</comment>
<feature type="compositionally biased region" description="Polar residues" evidence="10">
    <location>
        <begin position="1541"/>
        <end position="1557"/>
    </location>
</feature>
<evidence type="ECO:0000259" key="11">
    <source>
        <dbReference type="PROSITE" id="PS50017"/>
    </source>
</evidence>
<evidence type="ECO:0000256" key="5">
    <source>
        <dbReference type="ARBA" id="ARBA00022737"/>
    </source>
</evidence>
<evidence type="ECO:0000256" key="7">
    <source>
        <dbReference type="ARBA" id="ARBA00023136"/>
    </source>
</evidence>
<dbReference type="PROSITE" id="PS51145">
    <property type="entry name" value="ZU5"/>
    <property type="match status" value="2"/>
</dbReference>
<name>A0AAD4R1A7_9BILA</name>
<dbReference type="PRINTS" id="PR01415">
    <property type="entry name" value="ANKYRIN"/>
</dbReference>
<feature type="repeat" description="ANK" evidence="9">
    <location>
        <begin position="625"/>
        <end position="657"/>
    </location>
</feature>
<dbReference type="FunFam" id="2.60.220.30:FF:000002">
    <property type="entry name" value="Ankyrin-3 isoform 2"/>
    <property type="match status" value="1"/>
</dbReference>
<dbReference type="PROSITE" id="PS50017">
    <property type="entry name" value="DEATH_DOMAIN"/>
    <property type="match status" value="1"/>
</dbReference>
<evidence type="ECO:0000256" key="4">
    <source>
        <dbReference type="ARBA" id="ARBA00022553"/>
    </source>
</evidence>
<dbReference type="FunFam" id="1.25.40.20:FF:000001">
    <property type="entry name" value="Ankyrin-2 isoform 2"/>
    <property type="match status" value="1"/>
</dbReference>
<keyword evidence="7" id="KW-0472">Membrane</keyword>
<dbReference type="InterPro" id="IPR002110">
    <property type="entry name" value="Ankyrin_rpt"/>
</dbReference>
<reference evidence="13" key="1">
    <citation type="submission" date="2022-01" db="EMBL/GenBank/DDBJ databases">
        <title>Genome Sequence Resource for Two Populations of Ditylenchus destructor, the Migratory Endoparasitic Phytonematode.</title>
        <authorList>
            <person name="Zhang H."/>
            <person name="Lin R."/>
            <person name="Xie B."/>
        </authorList>
    </citation>
    <scope>NUCLEOTIDE SEQUENCE</scope>
    <source>
        <strain evidence="13">BazhouSP</strain>
    </source>
</reference>
<feature type="repeat" description="ANK" evidence="9">
    <location>
        <begin position="724"/>
        <end position="756"/>
    </location>
</feature>
<dbReference type="Pfam" id="PF00791">
    <property type="entry name" value="ZU5"/>
    <property type="match status" value="1"/>
</dbReference>
<feature type="repeat" description="ANK" evidence="9">
    <location>
        <begin position="559"/>
        <end position="591"/>
    </location>
</feature>
<organism evidence="13 14">
    <name type="scientific">Ditylenchus destructor</name>
    <dbReference type="NCBI Taxonomy" id="166010"/>
    <lineage>
        <taxon>Eukaryota</taxon>
        <taxon>Metazoa</taxon>
        <taxon>Ecdysozoa</taxon>
        <taxon>Nematoda</taxon>
        <taxon>Chromadorea</taxon>
        <taxon>Rhabditida</taxon>
        <taxon>Tylenchina</taxon>
        <taxon>Tylenchomorpha</taxon>
        <taxon>Sphaerularioidea</taxon>
        <taxon>Anguinidae</taxon>
        <taxon>Anguininae</taxon>
        <taxon>Ditylenchus</taxon>
    </lineage>
</organism>
<evidence type="ECO:0000256" key="2">
    <source>
        <dbReference type="ARBA" id="ARBA00004370"/>
    </source>
</evidence>
<evidence type="ECO:0000256" key="10">
    <source>
        <dbReference type="SAM" id="MobiDB-lite"/>
    </source>
</evidence>
<dbReference type="Gene3D" id="1.10.533.10">
    <property type="entry name" value="Death Domain, Fas"/>
    <property type="match status" value="1"/>
</dbReference>
<dbReference type="Gene3D" id="2.60.40.2660">
    <property type="match status" value="1"/>
</dbReference>
<evidence type="ECO:0000256" key="9">
    <source>
        <dbReference type="PROSITE-ProRule" id="PRU00023"/>
    </source>
</evidence>
<feature type="repeat" description="ANK" evidence="9">
    <location>
        <begin position="526"/>
        <end position="558"/>
    </location>
</feature>
<dbReference type="Gene3D" id="2.60.220.30">
    <property type="match status" value="2"/>
</dbReference>
<evidence type="ECO:0000256" key="1">
    <source>
        <dbReference type="ARBA" id="ARBA00004245"/>
    </source>
</evidence>
<dbReference type="PANTHER" id="PTHR24123:SF141">
    <property type="entry name" value="ANKYRIN 2, ISOFORM U"/>
    <property type="match status" value="1"/>
</dbReference>
<dbReference type="SUPFAM" id="SSF47986">
    <property type="entry name" value="DEATH domain"/>
    <property type="match status" value="1"/>
</dbReference>
<comment type="caution">
    <text evidence="13">The sequence shown here is derived from an EMBL/GenBank/DDBJ whole genome shotgun (WGS) entry which is preliminary data.</text>
</comment>
<dbReference type="Pfam" id="PF13637">
    <property type="entry name" value="Ank_4"/>
    <property type="match status" value="1"/>
</dbReference>
<evidence type="ECO:0000313" key="14">
    <source>
        <dbReference type="Proteomes" id="UP001201812"/>
    </source>
</evidence>
<evidence type="ECO:0000313" key="13">
    <source>
        <dbReference type="EMBL" id="KAI1715432.1"/>
    </source>
</evidence>
<sequence>MTDTQIPDMDPNTAPNGDHSEPPPPQQTKPPRASDHNAMFLRAARAGQLEQVLDFLRNGIDINTSNSNGLNALHLASKEGHNEVVRELIRRGATVDAATKKGNTALHIASLAGQDIIVTILVENGANVNAQSLNGFTPLYMSAQENHETVVRYLLAHGANQALATEDGFTPLAVALQQGHDRIVALLLENDNNSKIKLPALHIAAKKDDTRAATLLLQNEQNPNVTSKSGFTPLHIAAHYGNESIAELLLDKGANVNFQARHNISPLHVAAKWGRANLANLLLSRDATIDCRTRDLLTPLHCAARSGHEQVLDLLLDKGAPVDAKTKNGLAPLHMAAQGDHVDCARILLYHRANVDDVTVDYLTPLHVAAHCGHVRVAKLLLDRGANPNARALNGFTPLHIACKKNRNKVVELLLKYHASVEASTESGLSPLHVASFMGCINIVIFLIQQGANVDVETVRGETPLHLAARANQTDIVRVLVRNKANVDAKARELQTPLHIASRLGNTDIVVILLNANANANAATRDQYTPLHIAAKEGQEEVAVRLLDHHADKSLLTKKGFTPLHLASKYGNYEVAKLLLDRKTPVDIQGKNQVTPLHVAAHYNNERVAQLLLEKGASAKATAKNGYTPLHIAAKKNQMDIASGLLAYRADPNAESRAGFTPLHLASEEGHQEMGALLIEHGSHVNAQAKNGLTPLHLCAQEDRVNVAAELLNNRAEINAQTKAGYTPLHVACHFGQMNMVRFLIENGALVSAQTKANYTPLHQAAQQGHNNVVRYLLDNGASPNLKTTSGQTPLSIAQRLGYVSVVETLKTVTETTVITETTTITEERYNPQNPEAMNETMFSDSEDEVDEHQVATQDHAKDFNESITQGLRDTDVIHLIHTGEQAKTSPFDTTDADLEAVIKRAQNAPVTTAIPDPSFIENGHDDNIALSRDHLIQPSFLISFLVDARGGAMRGCRHSGVRVIIPPRKAAAPMRITCRYLKKEKLSHPPPLSEGEALASRVLEMGPHGAKFLGPVILEVPHFASLRGREREIVILRSDDGQHWKEHQLEATEDAVQEVLNESFDASELQQLDDLHTSRITRILTNDFPMYFAVVTRVRQEVHCVGPEGGVILSSVIPRVQAIFPDGSLTKTIKVSLQAQPVPHELVTKLHGNRVAVSPIVTVEPRRRKFHKPITLCIPLPSTGHKGMLTQFANQQQAQEPPTLRLLCSITGGSSPAQWEDITGTTQLTFTGEDVSFTTTVSARFWLMDCQTPRDAARMAQEVYNEAISVPYMAKFVVFARRPFPIEGQLRLFCMTDDREDKTLEKQEGFIEVAKSRDVEVLSNRHQFLEFAGNLVPVTKSGDQLSVFFLPFQENRLAFNVKVRQSDSEDAAQAGRIAIMKEAKIRAENIPPQHPICTLTITLPEYTGPLPTLRSSPLGAYKEDKRPINVKYSTALAINPADTDVPIEFVARKIGPDWPRLARTLQIPDSDVRQIKRELSSNGGAGQEPLTILKIWIHLKSTEATVDELQQALRKIGRDDIVQKLKNKNELDEEGDSLRLTDTPNLGRSTAFSSKGSLGGTTAIAERQPVLEQPSEPELTQTKVVTRTERYVHHAEDGAPVVDERTVTRVFQDNAAVEERVVERQALPLTEKEQQIWREGPGTPEQKRHLANSREAMIIDGEEQHLGDQVLKTTTLITQHHILDEPTETGSETAQGIISEPEPETEPETTQATSLPESQPGEESESGPGIESDPGKWQHFETSGAESEALMPLEETSEAEPARASPSTVEQQRQQEDVSPPVSVDSVIIRDEEEIVAQPAKTGESSEHAAEAPPHPRDRRSISRGYEGEGEDTAEEGKINRSEQPYSHSGGWTSQKEQALSERKEKKAHPLISVPIQPTYLRTPALSY</sequence>
<keyword evidence="3" id="KW-0963">Cytoplasm</keyword>
<feature type="region of interest" description="Disordered" evidence="10">
    <location>
        <begin position="1"/>
        <end position="33"/>
    </location>
</feature>
<dbReference type="FunFam" id="2.60.220.30:FF:000001">
    <property type="entry name" value="Ankyrin-3 isoform 2"/>
    <property type="match status" value="1"/>
</dbReference>
<evidence type="ECO:0000259" key="12">
    <source>
        <dbReference type="PROSITE" id="PS51145"/>
    </source>
</evidence>
<dbReference type="InterPro" id="IPR051165">
    <property type="entry name" value="Multifunctional_ANK_Repeat"/>
</dbReference>
<dbReference type="FunFam" id="1.25.40.20:FF:000095">
    <property type="entry name" value="Ankyrin 2, isoform J"/>
    <property type="match status" value="1"/>
</dbReference>
<accession>A0AAD4R1A7</accession>
<dbReference type="Pfam" id="PF12796">
    <property type="entry name" value="Ank_2"/>
    <property type="match status" value="7"/>
</dbReference>
<feature type="repeat" description="ANK" evidence="9">
    <location>
        <begin position="134"/>
        <end position="166"/>
    </location>
</feature>
<dbReference type="Proteomes" id="UP001201812">
    <property type="component" value="Unassembled WGS sequence"/>
</dbReference>
<keyword evidence="4" id="KW-0597">Phosphoprotein</keyword>
<dbReference type="InterPro" id="IPR011029">
    <property type="entry name" value="DEATH-like_dom_sf"/>
</dbReference>
<dbReference type="FunFam" id="1.25.40.20:FF:000003">
    <property type="entry name" value="Ankyrin, isoform B"/>
    <property type="match status" value="1"/>
</dbReference>
<dbReference type="GO" id="GO:0005856">
    <property type="term" value="C:cytoskeleton"/>
    <property type="evidence" value="ECO:0007669"/>
    <property type="project" value="UniProtKB-SubCell"/>
</dbReference>
<feature type="repeat" description="ANK" evidence="9">
    <location>
        <begin position="493"/>
        <end position="525"/>
    </location>
</feature>
<dbReference type="GO" id="GO:0016020">
    <property type="term" value="C:membrane"/>
    <property type="evidence" value="ECO:0007669"/>
    <property type="project" value="UniProtKB-SubCell"/>
</dbReference>
<feature type="region of interest" description="Disordered" evidence="10">
    <location>
        <begin position="1683"/>
        <end position="1872"/>
    </location>
</feature>
<feature type="repeat" description="ANK" evidence="9">
    <location>
        <begin position="167"/>
        <end position="199"/>
    </location>
</feature>
<feature type="repeat" description="ANK" evidence="9">
    <location>
        <begin position="262"/>
        <end position="294"/>
    </location>
</feature>
<feature type="repeat" description="ANK" evidence="9">
    <location>
        <begin position="394"/>
        <end position="426"/>
    </location>
</feature>
<feature type="domain" description="ZU5" evidence="12">
    <location>
        <begin position="1100"/>
        <end position="1245"/>
    </location>
</feature>
<protein>
    <submittedName>
        <fullName evidence="13">Ankyrin repeats (3 copies) domain-containing protein</fullName>
    </submittedName>
</protein>